<reference evidence="4 5" key="1">
    <citation type="submission" date="2020-05" db="EMBL/GenBank/DDBJ databases">
        <title>Gimesia benthica sp. nov., a novel planctomycete isolated from a deep-sea water sample of the Northwest Indian Ocean.</title>
        <authorList>
            <person name="Wang J."/>
            <person name="Ruan C."/>
            <person name="Song L."/>
            <person name="Zhu Y."/>
            <person name="Li A."/>
            <person name="Zheng X."/>
            <person name="Wang L."/>
            <person name="Lu Z."/>
            <person name="Huang Y."/>
            <person name="Du W."/>
            <person name="Zhou Y."/>
            <person name="Huang L."/>
            <person name="Dai X."/>
        </authorList>
    </citation>
    <scope>NUCLEOTIDE SEQUENCE [LARGE SCALE GENOMIC DNA]</scope>
    <source>
        <strain evidence="4 5">YYQ-30</strain>
    </source>
</reference>
<feature type="compositionally biased region" description="Polar residues" evidence="1">
    <location>
        <begin position="65"/>
        <end position="78"/>
    </location>
</feature>
<evidence type="ECO:0000256" key="2">
    <source>
        <dbReference type="SAM" id="Phobius"/>
    </source>
</evidence>
<evidence type="ECO:0000256" key="1">
    <source>
        <dbReference type="SAM" id="MobiDB-lite"/>
    </source>
</evidence>
<dbReference type="RefSeq" id="WP_171322333.1">
    <property type="nucleotide sequence ID" value="NZ_JABFBC010000001.1"/>
</dbReference>
<dbReference type="AlphaFoldDB" id="A0A849L072"/>
<evidence type="ECO:0000256" key="3">
    <source>
        <dbReference type="SAM" id="SignalP"/>
    </source>
</evidence>
<keyword evidence="3" id="KW-0732">Signal</keyword>
<keyword evidence="2" id="KW-0812">Transmembrane</keyword>
<dbReference type="Proteomes" id="UP000572377">
    <property type="component" value="Unassembled WGS sequence"/>
</dbReference>
<evidence type="ECO:0008006" key="6">
    <source>
        <dbReference type="Google" id="ProtNLM"/>
    </source>
</evidence>
<keyword evidence="2" id="KW-0472">Membrane</keyword>
<dbReference type="EMBL" id="JABFBC010000001">
    <property type="protein sequence ID" value="NNU79400.1"/>
    <property type="molecule type" value="Genomic_DNA"/>
</dbReference>
<sequence length="85" mass="8514">MEIDMKNLALTAAVLFAAAPAFAGNVEVFVAPEEPVVVEEPMGGSNAGWIVPLLAVVVVGIAIASSDSGNGGNPQTAPLTDPIVN</sequence>
<protein>
    <recommendedName>
        <fullName evidence="6">Ferrochelatase</fullName>
    </recommendedName>
</protein>
<proteinExistence type="predicted"/>
<evidence type="ECO:0000313" key="4">
    <source>
        <dbReference type="EMBL" id="NNU79400.1"/>
    </source>
</evidence>
<name>A0A849L072_9RHOB</name>
<feature type="signal peptide" evidence="3">
    <location>
        <begin position="1"/>
        <end position="23"/>
    </location>
</feature>
<keyword evidence="5" id="KW-1185">Reference proteome</keyword>
<keyword evidence="2" id="KW-1133">Transmembrane helix</keyword>
<feature type="region of interest" description="Disordered" evidence="1">
    <location>
        <begin position="65"/>
        <end position="85"/>
    </location>
</feature>
<feature type="chain" id="PRO_5032372931" description="Ferrochelatase" evidence="3">
    <location>
        <begin position="24"/>
        <end position="85"/>
    </location>
</feature>
<gene>
    <name evidence="4" type="ORF">HMH01_03015</name>
</gene>
<comment type="caution">
    <text evidence="4">The sequence shown here is derived from an EMBL/GenBank/DDBJ whole genome shotgun (WGS) entry which is preliminary data.</text>
</comment>
<evidence type="ECO:0000313" key="5">
    <source>
        <dbReference type="Proteomes" id="UP000572377"/>
    </source>
</evidence>
<organism evidence="4 5">
    <name type="scientific">Halovulum dunhuangense</name>
    <dbReference type="NCBI Taxonomy" id="1505036"/>
    <lineage>
        <taxon>Bacteria</taxon>
        <taxon>Pseudomonadati</taxon>
        <taxon>Pseudomonadota</taxon>
        <taxon>Alphaproteobacteria</taxon>
        <taxon>Rhodobacterales</taxon>
        <taxon>Paracoccaceae</taxon>
        <taxon>Halovulum</taxon>
    </lineage>
</organism>
<accession>A0A849L072</accession>
<feature type="transmembrane region" description="Helical" evidence="2">
    <location>
        <begin position="47"/>
        <end position="65"/>
    </location>
</feature>